<keyword evidence="2" id="KW-1185">Reference proteome</keyword>
<dbReference type="STRING" id="589385.SAMN05421504_104530"/>
<evidence type="ECO:0008006" key="3">
    <source>
        <dbReference type="Google" id="ProtNLM"/>
    </source>
</evidence>
<gene>
    <name evidence="1" type="ORF">SAMN05421504_104530</name>
</gene>
<dbReference type="Proteomes" id="UP000199515">
    <property type="component" value="Unassembled WGS sequence"/>
</dbReference>
<evidence type="ECO:0000313" key="1">
    <source>
        <dbReference type="EMBL" id="SDY10862.1"/>
    </source>
</evidence>
<name>A0A1H3H5S1_9PSEU</name>
<organism evidence="1 2">
    <name type="scientific">Amycolatopsis xylanica</name>
    <dbReference type="NCBI Taxonomy" id="589385"/>
    <lineage>
        <taxon>Bacteria</taxon>
        <taxon>Bacillati</taxon>
        <taxon>Actinomycetota</taxon>
        <taxon>Actinomycetes</taxon>
        <taxon>Pseudonocardiales</taxon>
        <taxon>Pseudonocardiaceae</taxon>
        <taxon>Amycolatopsis</taxon>
    </lineage>
</organism>
<sequence length="723" mass="79397">MLHQTIIRRTARVPRAEAAPGDGAPVARQMDAVLVGAGFKASRELLEHLSGLEPGAAMAVAERVVGAARAMVGDDVTHNSYFLRFPEGVPDTVEFWARCLHEALVAPRRGRKVRLPALTGGWLNLLDLPAYGRYQHTYAELLAAHDELIGSVKDRVTVLHLGATLAEETSALYRELAASPTPLGEADLELLAELALACVDEAQPEQIPVRENRAVVNSVRLAEARALIPVDTVTDVLRLACRLSGGDVTLATPTRFRSFTRRERRALLGALDQVVDGHRAKLGDVARFAGAWKRLGEGLHPHEYPRFPHAADVFAVARGERTVRTLAGRAEEAMRSGDVGKTARILTDAPGLLVRSLDRLLRTATPSEVDTVLDALESVIGSVSGRVLCSVREHLLNRSTVDPARVFTNRARRAWVAVDARMPVTGDVVERVNEIIDTELTARMPAYGRLVVDPAVLDVALPLSGKASEDGFAVLPRGSRVRLDLGNDDVLRFFTYWRQRAERTDFDLSTLLLDENFEYDGHVSWTNHHFDGVVYSGDITEAADGATEFIDVSLRKIRARCVVPQVNVYSGEGFNDVAESMFGWMIRGRAQRGAPFEPRTVRTRSEMRGSGRVALPVAFLRDEAGVWSATWLHLYLSGTPRFNRVEYNQVSAGLLARSILQRRYLTVAYLVDLSRAKAAAVTPWQPGEELAEPVTYLGLDRPDGLPAGSTAITLDRLNQLIPR</sequence>
<dbReference type="RefSeq" id="WP_091291439.1">
    <property type="nucleotide sequence ID" value="NZ_FNON01000004.1"/>
</dbReference>
<evidence type="ECO:0000313" key="2">
    <source>
        <dbReference type="Proteomes" id="UP000199515"/>
    </source>
</evidence>
<dbReference type="Gene3D" id="2.60.60.30">
    <property type="entry name" value="sav2460 like domains"/>
    <property type="match status" value="1"/>
</dbReference>
<accession>A0A1H3H5S1</accession>
<dbReference type="OrthoDB" id="415622at2"/>
<dbReference type="AlphaFoldDB" id="A0A1H3H5S1"/>
<proteinExistence type="predicted"/>
<protein>
    <recommendedName>
        <fullName evidence="3">TerD domain-containing protein</fullName>
    </recommendedName>
</protein>
<dbReference type="EMBL" id="FNON01000004">
    <property type="protein sequence ID" value="SDY10862.1"/>
    <property type="molecule type" value="Genomic_DNA"/>
</dbReference>
<reference evidence="1 2" key="1">
    <citation type="submission" date="2016-10" db="EMBL/GenBank/DDBJ databases">
        <authorList>
            <person name="de Groot N.N."/>
        </authorList>
    </citation>
    <scope>NUCLEOTIDE SEQUENCE [LARGE SCALE GENOMIC DNA]</scope>
    <source>
        <strain evidence="1 2">CPCC 202699</strain>
    </source>
</reference>